<dbReference type="EMBL" id="ML733441">
    <property type="protein sequence ID" value="KAB8219218.1"/>
    <property type="molecule type" value="Genomic_DNA"/>
</dbReference>
<gene>
    <name evidence="2" type="ORF">BDV33DRAFT_174267</name>
</gene>
<name>A0A5N6EP66_9EURO</name>
<dbReference type="InterPro" id="IPR002575">
    <property type="entry name" value="Aminoglycoside_PTrfase"/>
</dbReference>
<dbReference type="Proteomes" id="UP000326799">
    <property type="component" value="Unassembled WGS sequence"/>
</dbReference>
<reference evidence="2 3" key="1">
    <citation type="submission" date="2019-04" db="EMBL/GenBank/DDBJ databases">
        <title>Fungal friends and foes A comparative genomics study of 23 Aspergillus species from section Flavi.</title>
        <authorList>
            <consortium name="DOE Joint Genome Institute"/>
            <person name="Kjaerbolling I."/>
            <person name="Vesth T.C."/>
            <person name="Frisvad J.C."/>
            <person name="Nybo J.L."/>
            <person name="Theobald S."/>
            <person name="Kildgaard S."/>
            <person name="Petersen T.I."/>
            <person name="Kuo A."/>
            <person name="Sato A."/>
            <person name="Lyhne E.K."/>
            <person name="Kogle M.E."/>
            <person name="Wiebenga A."/>
            <person name="Kun R.S."/>
            <person name="Lubbers R.J."/>
            <person name="Makela M.R."/>
            <person name="Barry K."/>
            <person name="Chovatia M."/>
            <person name="Clum A."/>
            <person name="Daum C."/>
            <person name="Haridas S."/>
            <person name="He G."/>
            <person name="LaButti K."/>
            <person name="Lipzen A."/>
            <person name="Mondo S."/>
            <person name="Pangilinan J."/>
            <person name="Riley R."/>
            <person name="Salamov A."/>
            <person name="Simmons B.A."/>
            <person name="Magnuson J.K."/>
            <person name="Henrissat B."/>
            <person name="Mortensen U.H."/>
            <person name="Larsen T.O."/>
            <person name="De vries R.P."/>
            <person name="Grigoriev I.V."/>
            <person name="Machida M."/>
            <person name="Baker S.E."/>
            <person name="Andersen M.R."/>
        </authorList>
    </citation>
    <scope>NUCLEOTIDE SEQUENCE [LARGE SCALE GENOMIC DNA]</scope>
    <source>
        <strain evidence="2 3">CBS 126849</strain>
    </source>
</reference>
<dbReference type="Pfam" id="PF01636">
    <property type="entry name" value="APH"/>
    <property type="match status" value="1"/>
</dbReference>
<dbReference type="InterPro" id="IPR051678">
    <property type="entry name" value="AGP_Transferase"/>
</dbReference>
<accession>A0A5N6EP66</accession>
<protein>
    <recommendedName>
        <fullName evidence="1">Aminoglycoside phosphotransferase domain-containing protein</fullName>
    </recommendedName>
</protein>
<keyword evidence="3" id="KW-1185">Reference proteome</keyword>
<sequence length="338" mass="37855">MLFILPHSLIELSGFRLGTDIYQMGSKFLCKKITSRISEAAVASWKERDGYYCLIEGTNVNSSSPETADGLIYQAGMSSAVWEIGSEAICKVKTWAEGMESESNTLAFVASRFPHIPLPEVIYSWVDEQLERTFLILRRVQGQTLANTWPSLTSEKRAQVAATVAQYCHDLAEATSENLQSATGCGVLEPFLTVDAEASHPSWKRQSLGPLSRTVAERYLRKISTQLCPPVGERFHFYHADLSPTNILLSGDSSIEAILDWESAGFYPKFWIPLKPYRSGGFNLDIPGDSRYDWTDLFVSNLSDEGFTPDHDHVLWQKTFIFTFFNVNELHDATSPGT</sequence>
<feature type="domain" description="Aminoglycoside phosphotransferase" evidence="1">
    <location>
        <begin position="89"/>
        <end position="267"/>
    </location>
</feature>
<dbReference type="SUPFAM" id="SSF56112">
    <property type="entry name" value="Protein kinase-like (PK-like)"/>
    <property type="match status" value="1"/>
</dbReference>
<evidence type="ECO:0000313" key="2">
    <source>
        <dbReference type="EMBL" id="KAB8219218.1"/>
    </source>
</evidence>
<dbReference type="PANTHER" id="PTHR21310">
    <property type="entry name" value="AMINOGLYCOSIDE PHOSPHOTRANSFERASE-RELATED-RELATED"/>
    <property type="match status" value="1"/>
</dbReference>
<dbReference type="PANTHER" id="PTHR21310:SF58">
    <property type="entry name" value="AMINOGLYCOSIDE PHOSPHOTRANSFERASE DOMAIN-CONTAINING PROTEIN"/>
    <property type="match status" value="1"/>
</dbReference>
<evidence type="ECO:0000313" key="3">
    <source>
        <dbReference type="Proteomes" id="UP000326799"/>
    </source>
</evidence>
<evidence type="ECO:0000259" key="1">
    <source>
        <dbReference type="Pfam" id="PF01636"/>
    </source>
</evidence>
<dbReference type="InterPro" id="IPR011009">
    <property type="entry name" value="Kinase-like_dom_sf"/>
</dbReference>
<proteinExistence type="predicted"/>
<dbReference type="AlphaFoldDB" id="A0A5N6EP66"/>
<dbReference type="Gene3D" id="3.90.1200.10">
    <property type="match status" value="1"/>
</dbReference>
<organism evidence="2 3">
    <name type="scientific">Aspergillus novoparasiticus</name>
    <dbReference type="NCBI Taxonomy" id="986946"/>
    <lineage>
        <taxon>Eukaryota</taxon>
        <taxon>Fungi</taxon>
        <taxon>Dikarya</taxon>
        <taxon>Ascomycota</taxon>
        <taxon>Pezizomycotina</taxon>
        <taxon>Eurotiomycetes</taxon>
        <taxon>Eurotiomycetidae</taxon>
        <taxon>Eurotiales</taxon>
        <taxon>Aspergillaceae</taxon>
        <taxon>Aspergillus</taxon>
        <taxon>Aspergillus subgen. Circumdati</taxon>
    </lineage>
</organism>